<evidence type="ECO:0000259" key="6">
    <source>
        <dbReference type="Pfam" id="PF05199"/>
    </source>
</evidence>
<sequence>MPDEEVLEEGVLNPVQPEIQDPLLKSILAENEAAPAATPVEQVQPADLPDFAEEVDCVVIGTGAGGAPLLARLAMAGLKVVALEAGPRRDPTRDYATDEKAQNFLFWNDERLSAGQNPVAFGKNNSGTGVGGSTLHYTAYTPRAHRGDLKLHTDFGQGVDWPFGIEELEPYYEEIEHFLGISGPTPYPWDAGRRKGYPLPPLPLNGAAQLMERACAQLGITTSPAANAALSARYYQEGIGWREACTNRGFCQAGCNRGAKASMDVTFLPLAESYGAEIRADAYVTEIERDATDRVTGVVYEQHGQTVRQRCRHLFLCAGAVETPRLLMLNELALSSGHVGKNFMAHPGMQVWGTFPEDIRPYKGIPGGLISEDTHRPKDADFAGGYLLQSIGVMPVTFATQMVRQRKLWGQPLRDYMRSYNHVAGINILGDCLPHAANFMELSEEKDARGLPKPRLHFTAQENEQRMNRHAEKLMRQIWEAAGATDIWAFERYAHVIGTARMGLSGDDAVVNPDGKAFDVPNLYICDNSVFPSALSVNPALTIMALSLRTADKFLEAQNRLDT</sequence>
<protein>
    <submittedName>
        <fullName evidence="7">GMC family oxidoreductase</fullName>
    </submittedName>
</protein>
<keyword evidence="8" id="KW-1185">Reference proteome</keyword>
<evidence type="ECO:0000259" key="5">
    <source>
        <dbReference type="Pfam" id="PF00732"/>
    </source>
</evidence>
<evidence type="ECO:0000313" key="8">
    <source>
        <dbReference type="Proteomes" id="UP001250698"/>
    </source>
</evidence>
<dbReference type="InterPro" id="IPR000172">
    <property type="entry name" value="GMC_OxRdtase_N"/>
</dbReference>
<keyword evidence="2" id="KW-0285">Flavoprotein</keyword>
<dbReference type="PANTHER" id="PTHR46056:SF12">
    <property type="entry name" value="LONG-CHAIN-ALCOHOL OXIDASE"/>
    <property type="match status" value="1"/>
</dbReference>
<dbReference type="EMBL" id="JAWDJT010000002">
    <property type="protein sequence ID" value="MDU0369854.1"/>
    <property type="molecule type" value="Genomic_DNA"/>
</dbReference>
<comment type="similarity">
    <text evidence="1">Belongs to the GMC oxidoreductase family.</text>
</comment>
<dbReference type="InterPro" id="IPR036188">
    <property type="entry name" value="FAD/NAD-bd_sf"/>
</dbReference>
<dbReference type="InterPro" id="IPR007867">
    <property type="entry name" value="GMC_OxRtase_C"/>
</dbReference>
<name>A0ABU3TEU1_9BACT</name>
<feature type="domain" description="Glucose-methanol-choline oxidoreductase C-terminal" evidence="6">
    <location>
        <begin position="434"/>
        <end position="546"/>
    </location>
</feature>
<keyword evidence="3" id="KW-0274">FAD</keyword>
<accession>A0ABU3TEU1</accession>
<dbReference type="SUPFAM" id="SSF51905">
    <property type="entry name" value="FAD/NAD(P)-binding domain"/>
    <property type="match status" value="1"/>
</dbReference>
<dbReference type="Gene3D" id="3.50.50.60">
    <property type="entry name" value="FAD/NAD(P)-binding domain"/>
    <property type="match status" value="2"/>
</dbReference>
<evidence type="ECO:0000256" key="4">
    <source>
        <dbReference type="ARBA" id="ARBA00023002"/>
    </source>
</evidence>
<dbReference type="PANTHER" id="PTHR46056">
    <property type="entry name" value="LONG-CHAIN-ALCOHOL OXIDASE"/>
    <property type="match status" value="1"/>
</dbReference>
<evidence type="ECO:0000256" key="1">
    <source>
        <dbReference type="ARBA" id="ARBA00010790"/>
    </source>
</evidence>
<dbReference type="Pfam" id="PF05199">
    <property type="entry name" value="GMC_oxred_C"/>
    <property type="match status" value="1"/>
</dbReference>
<gene>
    <name evidence="7" type="ORF">ROI90_05555</name>
</gene>
<keyword evidence="4" id="KW-0560">Oxidoreductase</keyword>
<evidence type="ECO:0000256" key="2">
    <source>
        <dbReference type="ARBA" id="ARBA00022630"/>
    </source>
</evidence>
<dbReference type="Proteomes" id="UP001250698">
    <property type="component" value="Unassembled WGS sequence"/>
</dbReference>
<organism evidence="7 8">
    <name type="scientific">Hymenobacter endophyticus</name>
    <dbReference type="NCBI Taxonomy" id="3076335"/>
    <lineage>
        <taxon>Bacteria</taxon>
        <taxon>Pseudomonadati</taxon>
        <taxon>Bacteroidota</taxon>
        <taxon>Cytophagia</taxon>
        <taxon>Cytophagales</taxon>
        <taxon>Hymenobacteraceae</taxon>
        <taxon>Hymenobacter</taxon>
    </lineage>
</organism>
<reference evidence="7 8" key="1">
    <citation type="submission" date="2023-10" db="EMBL/GenBank/DDBJ databases">
        <title>Hymenobacter endophyticus sp. nov., an isolate from the leaf tissues of wheat.</title>
        <authorList>
            <person name="Dai Y."/>
        </authorList>
    </citation>
    <scope>NUCLEOTIDE SEQUENCE [LARGE SCALE GENOMIC DNA]</scope>
    <source>
        <strain evidence="7 8">ZK17L-C2</strain>
    </source>
</reference>
<comment type="caution">
    <text evidence="7">The sequence shown here is derived from an EMBL/GenBank/DDBJ whole genome shotgun (WGS) entry which is preliminary data.</text>
</comment>
<feature type="domain" description="Glucose-methanol-choline oxidoreductase N-terminal" evidence="5">
    <location>
        <begin position="127"/>
        <end position="347"/>
    </location>
</feature>
<dbReference type="SUPFAM" id="SSF54373">
    <property type="entry name" value="FAD-linked reductases, C-terminal domain"/>
    <property type="match status" value="1"/>
</dbReference>
<proteinExistence type="inferred from homology"/>
<evidence type="ECO:0000313" key="7">
    <source>
        <dbReference type="EMBL" id="MDU0369854.1"/>
    </source>
</evidence>
<evidence type="ECO:0000256" key="3">
    <source>
        <dbReference type="ARBA" id="ARBA00022827"/>
    </source>
</evidence>
<dbReference type="RefSeq" id="WP_315997342.1">
    <property type="nucleotide sequence ID" value="NZ_JAWDJT010000002.1"/>
</dbReference>
<dbReference type="Pfam" id="PF00732">
    <property type="entry name" value="GMC_oxred_N"/>
    <property type="match status" value="1"/>
</dbReference>